<gene>
    <name evidence="1" type="ORF">NC653_038324</name>
</gene>
<evidence type="ECO:0000313" key="2">
    <source>
        <dbReference type="Proteomes" id="UP001164929"/>
    </source>
</evidence>
<dbReference type="Proteomes" id="UP001164929">
    <property type="component" value="Chromosome 17"/>
</dbReference>
<dbReference type="AlphaFoldDB" id="A0AAD6LGF2"/>
<organism evidence="1 2">
    <name type="scientific">Populus alba x Populus x berolinensis</name>
    <dbReference type="NCBI Taxonomy" id="444605"/>
    <lineage>
        <taxon>Eukaryota</taxon>
        <taxon>Viridiplantae</taxon>
        <taxon>Streptophyta</taxon>
        <taxon>Embryophyta</taxon>
        <taxon>Tracheophyta</taxon>
        <taxon>Spermatophyta</taxon>
        <taxon>Magnoliopsida</taxon>
        <taxon>eudicotyledons</taxon>
        <taxon>Gunneridae</taxon>
        <taxon>Pentapetalae</taxon>
        <taxon>rosids</taxon>
        <taxon>fabids</taxon>
        <taxon>Malpighiales</taxon>
        <taxon>Salicaceae</taxon>
        <taxon>Saliceae</taxon>
        <taxon>Populus</taxon>
    </lineage>
</organism>
<comment type="caution">
    <text evidence="1">The sequence shown here is derived from an EMBL/GenBank/DDBJ whole genome shotgun (WGS) entry which is preliminary data.</text>
</comment>
<dbReference type="EMBL" id="JAQIZT010000017">
    <property type="protein sequence ID" value="KAJ6960247.1"/>
    <property type="molecule type" value="Genomic_DNA"/>
</dbReference>
<sequence>MDDHLRSRSHPIVYNNPLPQNLHKIQHLETSQASIDPPKWGTSSLESMQFYDDSFLLRCYLASLKSRPKVIHPPQPAALTTPVQTW</sequence>
<evidence type="ECO:0000313" key="1">
    <source>
        <dbReference type="EMBL" id="KAJ6960247.1"/>
    </source>
</evidence>
<keyword evidence="2" id="KW-1185">Reference proteome</keyword>
<proteinExistence type="predicted"/>
<name>A0AAD6LGF2_9ROSI</name>
<protein>
    <submittedName>
        <fullName evidence="1">Uncharacterized protein</fullName>
    </submittedName>
</protein>
<reference evidence="1" key="1">
    <citation type="journal article" date="2023" name="Mol. Ecol. Resour.">
        <title>Chromosome-level genome assembly of a triploid poplar Populus alba 'Berolinensis'.</title>
        <authorList>
            <person name="Chen S."/>
            <person name="Yu Y."/>
            <person name="Wang X."/>
            <person name="Wang S."/>
            <person name="Zhang T."/>
            <person name="Zhou Y."/>
            <person name="He R."/>
            <person name="Meng N."/>
            <person name="Wang Y."/>
            <person name="Liu W."/>
            <person name="Liu Z."/>
            <person name="Liu J."/>
            <person name="Guo Q."/>
            <person name="Huang H."/>
            <person name="Sederoff R.R."/>
            <person name="Wang G."/>
            <person name="Qu G."/>
            <person name="Chen S."/>
        </authorList>
    </citation>
    <scope>NUCLEOTIDE SEQUENCE</scope>
    <source>
        <strain evidence="1">SC-2020</strain>
    </source>
</reference>
<accession>A0AAD6LGF2</accession>